<dbReference type="EMBL" id="SEOQ01001216">
    <property type="protein sequence ID" value="TFY53000.1"/>
    <property type="molecule type" value="Genomic_DNA"/>
</dbReference>
<keyword evidence="2" id="KW-1185">Reference proteome</keyword>
<organism evidence="1 2">
    <name type="scientific">Dentipellis fragilis</name>
    <dbReference type="NCBI Taxonomy" id="205917"/>
    <lineage>
        <taxon>Eukaryota</taxon>
        <taxon>Fungi</taxon>
        <taxon>Dikarya</taxon>
        <taxon>Basidiomycota</taxon>
        <taxon>Agaricomycotina</taxon>
        <taxon>Agaricomycetes</taxon>
        <taxon>Russulales</taxon>
        <taxon>Hericiaceae</taxon>
        <taxon>Dentipellis</taxon>
    </lineage>
</organism>
<reference evidence="1 2" key="1">
    <citation type="submission" date="2019-02" db="EMBL/GenBank/DDBJ databases">
        <title>Genome sequencing of the rare red list fungi Dentipellis fragilis.</title>
        <authorList>
            <person name="Buettner E."/>
            <person name="Kellner H."/>
        </authorList>
    </citation>
    <scope>NUCLEOTIDE SEQUENCE [LARGE SCALE GENOMIC DNA]</scope>
    <source>
        <strain evidence="1 2">DSM 105465</strain>
    </source>
</reference>
<sequence>MPETSGLGGIVQVEAAKESYIVELSVASGGRKQGGHVLNVFHPADKGLRGICAATSPENPSNTCFVEASLNLKSRIEDLTNFRRRFLPVLLGRGLRMSFPGVRPQMHWRFTLVPSQRSSLSFMRISTRQELSQPVLEQRGRLTGVAGSSFLRVESQLDLDAALLHLAPALPDLPRSLYFKR</sequence>
<accession>A0A4Y9XS80</accession>
<gene>
    <name evidence="1" type="ORF">EVG20_g10310</name>
</gene>
<protein>
    <submittedName>
        <fullName evidence="1">Uncharacterized protein</fullName>
    </submittedName>
</protein>
<evidence type="ECO:0000313" key="2">
    <source>
        <dbReference type="Proteomes" id="UP000298327"/>
    </source>
</evidence>
<name>A0A4Y9XS80_9AGAM</name>
<dbReference type="Proteomes" id="UP000298327">
    <property type="component" value="Unassembled WGS sequence"/>
</dbReference>
<comment type="caution">
    <text evidence="1">The sequence shown here is derived from an EMBL/GenBank/DDBJ whole genome shotgun (WGS) entry which is preliminary data.</text>
</comment>
<evidence type="ECO:0000313" key="1">
    <source>
        <dbReference type="EMBL" id="TFY53000.1"/>
    </source>
</evidence>
<dbReference type="AlphaFoldDB" id="A0A4Y9XS80"/>
<proteinExistence type="predicted"/>